<evidence type="ECO:0000313" key="4">
    <source>
        <dbReference type="Proteomes" id="UP000078544"/>
    </source>
</evidence>
<dbReference type="EMBL" id="AZGY01000008">
    <property type="protein sequence ID" value="KZZ96027.1"/>
    <property type="molecule type" value="Genomic_DNA"/>
</dbReference>
<evidence type="ECO:0000256" key="2">
    <source>
        <dbReference type="SAM" id="Phobius"/>
    </source>
</evidence>
<keyword evidence="2" id="KW-0472">Membrane</keyword>
<proteinExistence type="predicted"/>
<dbReference type="GO" id="GO:0070072">
    <property type="term" value="P:vacuolar proton-transporting V-type ATPase complex assembly"/>
    <property type="evidence" value="ECO:0007669"/>
    <property type="project" value="InterPro"/>
</dbReference>
<feature type="compositionally biased region" description="Basic and acidic residues" evidence="1">
    <location>
        <begin position="75"/>
        <end position="95"/>
    </location>
</feature>
<evidence type="ECO:0000313" key="3">
    <source>
        <dbReference type="EMBL" id="KZZ96027.1"/>
    </source>
</evidence>
<feature type="compositionally biased region" description="Polar residues" evidence="1">
    <location>
        <begin position="104"/>
        <end position="123"/>
    </location>
</feature>
<dbReference type="GO" id="GO:0005789">
    <property type="term" value="C:endoplasmic reticulum membrane"/>
    <property type="evidence" value="ECO:0007669"/>
    <property type="project" value="TreeGrafter"/>
</dbReference>
<accession>A0A168C1H1</accession>
<reference evidence="3 4" key="1">
    <citation type="journal article" date="2016" name="Genome Biol. Evol.">
        <title>Divergent and convergent evolution of fungal pathogenicity.</title>
        <authorList>
            <person name="Shang Y."/>
            <person name="Xiao G."/>
            <person name="Zheng P."/>
            <person name="Cen K."/>
            <person name="Zhan S."/>
            <person name="Wang C."/>
        </authorList>
    </citation>
    <scope>NUCLEOTIDE SEQUENCE [LARGE SCALE GENOMIC DNA]</scope>
    <source>
        <strain evidence="3 4">RCEF 2490</strain>
    </source>
</reference>
<dbReference type="OrthoDB" id="9626941at2759"/>
<keyword evidence="2" id="KW-0812">Transmembrane</keyword>
<feature type="transmembrane region" description="Helical" evidence="2">
    <location>
        <begin position="48"/>
        <end position="66"/>
    </location>
</feature>
<comment type="caution">
    <text evidence="3">The sequence shown here is derived from an EMBL/GenBank/DDBJ whole genome shotgun (WGS) entry which is preliminary data.</text>
</comment>
<keyword evidence="4" id="KW-1185">Reference proteome</keyword>
<keyword evidence="2" id="KW-1133">Transmembrane helix</keyword>
<feature type="compositionally biased region" description="Low complexity" evidence="1">
    <location>
        <begin position="125"/>
        <end position="138"/>
    </location>
</feature>
<feature type="transmembrane region" description="Helical" evidence="2">
    <location>
        <begin position="20"/>
        <end position="41"/>
    </location>
</feature>
<sequence length="152" mass="16643">MASFFVKLWESIFTPGPTPTILLATNVTFGALQTVLFALLLATYSVHFVVLSVLSASLWAAINWFAGELALVHQQQHDNDKDERDGQDEHEHEQDGDVEDAETTALQEQQQRAMQRLTATSRVGSAKAPPSQSSASTSTEDEWEKVVGAGEL</sequence>
<dbReference type="Proteomes" id="UP000078544">
    <property type="component" value="Unassembled WGS sequence"/>
</dbReference>
<feature type="region of interest" description="Disordered" evidence="1">
    <location>
        <begin position="75"/>
        <end position="152"/>
    </location>
</feature>
<protein>
    <submittedName>
        <fullName evidence="3">Endoplasmic reticulum, protein Pkr1</fullName>
    </submittedName>
</protein>
<dbReference type="STRING" id="1081109.A0A168C1H1"/>
<dbReference type="PANTHER" id="PTHR28251">
    <property type="entry name" value="V-TYPE ATPASE ASSEMBLY FACTOR PKR1"/>
    <property type="match status" value="1"/>
</dbReference>
<dbReference type="InterPro" id="IPR013945">
    <property type="entry name" value="Pkr1"/>
</dbReference>
<organism evidence="3 4">
    <name type="scientific">Moelleriella libera RCEF 2490</name>
    <dbReference type="NCBI Taxonomy" id="1081109"/>
    <lineage>
        <taxon>Eukaryota</taxon>
        <taxon>Fungi</taxon>
        <taxon>Dikarya</taxon>
        <taxon>Ascomycota</taxon>
        <taxon>Pezizomycotina</taxon>
        <taxon>Sordariomycetes</taxon>
        <taxon>Hypocreomycetidae</taxon>
        <taxon>Hypocreales</taxon>
        <taxon>Clavicipitaceae</taxon>
        <taxon>Moelleriella</taxon>
    </lineage>
</organism>
<evidence type="ECO:0000256" key="1">
    <source>
        <dbReference type="SAM" id="MobiDB-lite"/>
    </source>
</evidence>
<name>A0A168C1H1_9HYPO</name>
<dbReference type="AlphaFoldDB" id="A0A168C1H1"/>
<gene>
    <name evidence="3" type="ORF">AAL_04323</name>
</gene>
<dbReference type="PANTHER" id="PTHR28251:SF1">
    <property type="entry name" value="V-TYPE ATPASE ASSEMBLY FACTOR PKR1"/>
    <property type="match status" value="1"/>
</dbReference>
<dbReference type="Pfam" id="PF08636">
    <property type="entry name" value="Pkr1"/>
    <property type="match status" value="1"/>
</dbReference>